<keyword evidence="4 9" id="KW-0489">Methyltransferase</keyword>
<dbReference type="PANTHER" id="PTHR43467">
    <property type="entry name" value="COBALT-PRECORRIN-2 C(20)-METHYLTRANSFERASE"/>
    <property type="match status" value="1"/>
</dbReference>
<evidence type="ECO:0000256" key="2">
    <source>
        <dbReference type="ARBA" id="ARBA00005879"/>
    </source>
</evidence>
<keyword evidence="5 9" id="KW-0808">Transferase</keyword>
<dbReference type="Pfam" id="PF00590">
    <property type="entry name" value="TP_methylase"/>
    <property type="match status" value="1"/>
</dbReference>
<evidence type="ECO:0000256" key="1">
    <source>
        <dbReference type="ARBA" id="ARBA00004953"/>
    </source>
</evidence>
<name>A0A1E5SJ44_9FLAO</name>
<evidence type="ECO:0000256" key="6">
    <source>
        <dbReference type="ARBA" id="ARBA00022691"/>
    </source>
</evidence>
<dbReference type="InterPro" id="IPR012382">
    <property type="entry name" value="CobI/CbiL"/>
</dbReference>
<evidence type="ECO:0000256" key="4">
    <source>
        <dbReference type="ARBA" id="ARBA00022603"/>
    </source>
</evidence>
<evidence type="ECO:0000256" key="3">
    <source>
        <dbReference type="ARBA" id="ARBA00022573"/>
    </source>
</evidence>
<dbReference type="InterPro" id="IPR035996">
    <property type="entry name" value="4pyrrol_Methylase_sf"/>
</dbReference>
<dbReference type="AlphaFoldDB" id="A0A1E5SJ44"/>
<accession>A0A1E5SJ44</accession>
<dbReference type="Proteomes" id="UP000095713">
    <property type="component" value="Unassembled WGS sequence"/>
</dbReference>
<dbReference type="InterPro" id="IPR014776">
    <property type="entry name" value="4pyrrole_Mease_sub2"/>
</dbReference>
<dbReference type="InterPro" id="IPR014777">
    <property type="entry name" value="4pyrrole_Mease_sub1"/>
</dbReference>
<keyword evidence="10" id="KW-1185">Reference proteome</keyword>
<dbReference type="GO" id="GO:0009236">
    <property type="term" value="P:cobalamin biosynthetic process"/>
    <property type="evidence" value="ECO:0007669"/>
    <property type="project" value="UniProtKB-UniRule"/>
</dbReference>
<dbReference type="PANTHER" id="PTHR43467:SF2">
    <property type="entry name" value="COBALT-PRECORRIN-2 C(20)-METHYLTRANSFERASE"/>
    <property type="match status" value="1"/>
</dbReference>
<gene>
    <name evidence="9" type="ORF">A8C32_08220</name>
</gene>
<dbReference type="GO" id="GO:0030788">
    <property type="term" value="F:precorrin-2 C20-methyltransferase activity"/>
    <property type="evidence" value="ECO:0007669"/>
    <property type="project" value="InterPro"/>
</dbReference>
<dbReference type="Gene3D" id="3.40.1010.10">
    <property type="entry name" value="Cobalt-precorrin-4 Transmethylase, Domain 1"/>
    <property type="match status" value="1"/>
</dbReference>
<comment type="caution">
    <text evidence="9">The sequence shown here is derived from an EMBL/GenBank/DDBJ whole genome shotgun (WGS) entry which is preliminary data.</text>
</comment>
<evidence type="ECO:0000256" key="5">
    <source>
        <dbReference type="ARBA" id="ARBA00022679"/>
    </source>
</evidence>
<dbReference type="InterPro" id="IPR000878">
    <property type="entry name" value="4pyrrol_Mease"/>
</dbReference>
<dbReference type="InterPro" id="IPR006364">
    <property type="entry name" value="CobI/CbiL/CobIJ_dom"/>
</dbReference>
<dbReference type="PIRSF" id="PIRSF036427">
    <property type="entry name" value="Precrrn-2_mtase"/>
    <property type="match status" value="1"/>
</dbReference>
<dbReference type="Gene3D" id="3.30.950.10">
    <property type="entry name" value="Methyltransferase, Cobalt-precorrin-4 Transmethylase, Domain 2"/>
    <property type="match status" value="1"/>
</dbReference>
<dbReference type="STRING" id="1849968.A8C32_08220"/>
<keyword evidence="6" id="KW-0949">S-adenosyl-L-methionine</keyword>
<proteinExistence type="inferred from homology"/>
<dbReference type="CDD" id="cd11645">
    <property type="entry name" value="Precorrin_2_C20_MT"/>
    <property type="match status" value="1"/>
</dbReference>
<comment type="similarity">
    <text evidence="2 7">Belongs to the precorrin methyltransferase family.</text>
</comment>
<dbReference type="OrthoDB" id="9815856at2"/>
<dbReference type="NCBIfam" id="TIGR01467">
    <property type="entry name" value="cobI_cbiL"/>
    <property type="match status" value="1"/>
</dbReference>
<evidence type="ECO:0000256" key="7">
    <source>
        <dbReference type="PIRNR" id="PIRNR036427"/>
    </source>
</evidence>
<comment type="pathway">
    <text evidence="1">Cofactor biosynthesis; adenosylcobalamin biosynthesis.</text>
</comment>
<evidence type="ECO:0000259" key="8">
    <source>
        <dbReference type="Pfam" id="PF00590"/>
    </source>
</evidence>
<organism evidence="9 10">
    <name type="scientific">Flavivirga aquatica</name>
    <dbReference type="NCBI Taxonomy" id="1849968"/>
    <lineage>
        <taxon>Bacteria</taxon>
        <taxon>Pseudomonadati</taxon>
        <taxon>Bacteroidota</taxon>
        <taxon>Flavobacteriia</taxon>
        <taxon>Flavobacteriales</taxon>
        <taxon>Flavobacteriaceae</taxon>
        <taxon>Flavivirga</taxon>
    </lineage>
</organism>
<dbReference type="GO" id="GO:0032259">
    <property type="term" value="P:methylation"/>
    <property type="evidence" value="ECO:0007669"/>
    <property type="project" value="UniProtKB-KW"/>
</dbReference>
<keyword evidence="3" id="KW-0169">Cobalamin biosynthesis</keyword>
<feature type="domain" description="Tetrapyrrole methylase" evidence="8">
    <location>
        <begin position="4"/>
        <end position="216"/>
    </location>
</feature>
<protein>
    <submittedName>
        <fullName evidence="9">Precorrin-2 C(20)-methyltransferase</fullName>
    </submittedName>
</protein>
<evidence type="ECO:0000313" key="9">
    <source>
        <dbReference type="EMBL" id="OEJ99149.1"/>
    </source>
</evidence>
<dbReference type="EMBL" id="MDJD01000054">
    <property type="protein sequence ID" value="OEJ99149.1"/>
    <property type="molecule type" value="Genomic_DNA"/>
</dbReference>
<dbReference type="SUPFAM" id="SSF53790">
    <property type="entry name" value="Tetrapyrrole methylase"/>
    <property type="match status" value="1"/>
</dbReference>
<sequence>MLQTIHGVALGPGDPELLTLKGLRLLKEADVIFYPGSLHQGKKKSFVYPLLAYHNLENKELVGFYLEMSDNRTSAKEVYSNTVKQIEKVYAQGKKVCVVCEGDISLYASFSYILNELQTLNLPVNLIPGINSFTLGAAKHQVPLSLLNDKIAIIPRVNTMEEINTYFKNFDTLVLMKIRSGWQHFEKALIQQNLTCYYCERLGTDQEFITTDLQEVSKREIPYFSLLIIKKNRKDD</sequence>
<reference evidence="9 10" key="1">
    <citation type="submission" date="2016-05" db="EMBL/GenBank/DDBJ databases">
        <title>Draft Genome Sequence of Algibacter sp. Strain SK-16 Isolated from the Surface Water of Aburatsubo Inlet.</title>
        <authorList>
            <person name="Wong S.-K."/>
            <person name="Yoshizawa S."/>
            <person name="Nakajima Y."/>
            <person name="Ogura Y."/>
            <person name="Tetsuya H."/>
            <person name="Hamasaki K."/>
        </authorList>
    </citation>
    <scope>NUCLEOTIDE SEQUENCE [LARGE SCALE GENOMIC DNA]</scope>
    <source>
        <strain evidence="9 10">SK-16</strain>
    </source>
</reference>
<evidence type="ECO:0000313" key="10">
    <source>
        <dbReference type="Proteomes" id="UP000095713"/>
    </source>
</evidence>
<dbReference type="UniPathway" id="UPA00148"/>